<dbReference type="PROSITE" id="PS51078">
    <property type="entry name" value="ICLR_ED"/>
    <property type="match status" value="1"/>
</dbReference>
<dbReference type="InterPro" id="IPR036388">
    <property type="entry name" value="WH-like_DNA-bd_sf"/>
</dbReference>
<dbReference type="SMART" id="SM00346">
    <property type="entry name" value="HTH_ICLR"/>
    <property type="match status" value="1"/>
</dbReference>
<dbReference type="Pfam" id="PF01614">
    <property type="entry name" value="IclR_C"/>
    <property type="match status" value="2"/>
</dbReference>
<dbReference type="KEGG" id="cfk:CFRA_00405"/>
<dbReference type="PROSITE" id="PS51077">
    <property type="entry name" value="HTH_ICLR"/>
    <property type="match status" value="1"/>
</dbReference>
<dbReference type="PANTHER" id="PTHR30136:SF35">
    <property type="entry name" value="HTH-TYPE TRANSCRIPTIONAL REGULATOR RV1719"/>
    <property type="match status" value="1"/>
</dbReference>
<reference evidence="7 8" key="1">
    <citation type="submission" date="2014-08" db="EMBL/GenBank/DDBJ databases">
        <title>Complete genome sequence of Corynebacterium frankenforstense ST18(T) (=DSM 45800(T)), isolated from raw cow milk.</title>
        <authorList>
            <person name="Ruckert C."/>
            <person name="Albersmeier A."/>
            <person name="Winkler A."/>
            <person name="Lipski A."/>
            <person name="Kalinowski J."/>
        </authorList>
    </citation>
    <scope>NUCLEOTIDE SEQUENCE [LARGE SCALE GENOMIC DNA]</scope>
    <source>
        <strain evidence="7 8">ST18</strain>
    </source>
</reference>
<dbReference type="Pfam" id="PF09339">
    <property type="entry name" value="HTH_IclR"/>
    <property type="match status" value="1"/>
</dbReference>
<dbReference type="SUPFAM" id="SSF55781">
    <property type="entry name" value="GAF domain-like"/>
    <property type="match status" value="2"/>
</dbReference>
<dbReference type="STRING" id="1437875.CFRA_00405"/>
<evidence type="ECO:0000256" key="1">
    <source>
        <dbReference type="ARBA" id="ARBA00023015"/>
    </source>
</evidence>
<dbReference type="Gene3D" id="3.30.450.40">
    <property type="match status" value="1"/>
</dbReference>
<keyword evidence="8" id="KW-1185">Reference proteome</keyword>
<evidence type="ECO:0000256" key="2">
    <source>
        <dbReference type="ARBA" id="ARBA00023125"/>
    </source>
</evidence>
<dbReference type="Gene3D" id="1.10.10.10">
    <property type="entry name" value="Winged helix-like DNA-binding domain superfamily/Winged helix DNA-binding domain"/>
    <property type="match status" value="1"/>
</dbReference>
<keyword evidence="3" id="KW-0804">Transcription</keyword>
<feature type="domain" description="HTH iclR-type" evidence="5">
    <location>
        <begin position="4"/>
        <end position="66"/>
    </location>
</feature>
<dbReference type="InterPro" id="IPR050707">
    <property type="entry name" value="HTH_MetabolicPath_Reg"/>
</dbReference>
<dbReference type="GO" id="GO:0003700">
    <property type="term" value="F:DNA-binding transcription factor activity"/>
    <property type="evidence" value="ECO:0007669"/>
    <property type="project" value="TreeGrafter"/>
</dbReference>
<sequence>MAQVPAARNTLRILALLSRIDVPVSAARIRAELDLPRSSTYHLLREMEAAGFVMHIPGEQTYGLGVAAYEMAQAYTTQQPLVRLGQKRLRELAVQAGGSGHLSRLVGPEIVYLVEVRSPGAQALITDVGVRLPALRTASGLAMLSVLNDAQVKAVLASLPDVPSGPAPVPAPSSAGDADAAAPAAEHSAGADLNPTPATGDFAASTGTTRPTLRRLLAELGEIRTRGFALEREAVARGQESVSVPVRDHLGRPAAAITVTHPLDSLDQAGRAGLVRSLREASAALGAAVFGAR</sequence>
<dbReference type="EMBL" id="CP009247">
    <property type="protein sequence ID" value="APT88006.1"/>
    <property type="molecule type" value="Genomic_DNA"/>
</dbReference>
<keyword evidence="2" id="KW-0238">DNA-binding</keyword>
<organism evidence="7 8">
    <name type="scientific">Corynebacterium frankenforstense DSM 45800</name>
    <dbReference type="NCBI Taxonomy" id="1437875"/>
    <lineage>
        <taxon>Bacteria</taxon>
        <taxon>Bacillati</taxon>
        <taxon>Actinomycetota</taxon>
        <taxon>Actinomycetes</taxon>
        <taxon>Mycobacteriales</taxon>
        <taxon>Corynebacteriaceae</taxon>
        <taxon>Corynebacterium</taxon>
    </lineage>
</organism>
<evidence type="ECO:0000313" key="7">
    <source>
        <dbReference type="EMBL" id="APT88006.1"/>
    </source>
</evidence>
<evidence type="ECO:0000313" key="8">
    <source>
        <dbReference type="Proteomes" id="UP000185434"/>
    </source>
</evidence>
<dbReference type="GO" id="GO:0003677">
    <property type="term" value="F:DNA binding"/>
    <property type="evidence" value="ECO:0007669"/>
    <property type="project" value="UniProtKB-KW"/>
</dbReference>
<evidence type="ECO:0000259" key="5">
    <source>
        <dbReference type="PROSITE" id="PS51077"/>
    </source>
</evidence>
<accession>A0A1L7CQ68</accession>
<dbReference type="OrthoDB" id="3734039at2"/>
<dbReference type="GO" id="GO:0045892">
    <property type="term" value="P:negative regulation of DNA-templated transcription"/>
    <property type="evidence" value="ECO:0007669"/>
    <property type="project" value="TreeGrafter"/>
</dbReference>
<dbReference type="RefSeq" id="WP_075662978.1">
    <property type="nucleotide sequence ID" value="NZ_CP009247.1"/>
</dbReference>
<dbReference type="AlphaFoldDB" id="A0A1L7CQ68"/>
<proteinExistence type="predicted"/>
<protein>
    <recommendedName>
        <fullName evidence="9">IclR family transcriptional regulator</fullName>
    </recommendedName>
</protein>
<dbReference type="InterPro" id="IPR029016">
    <property type="entry name" value="GAF-like_dom_sf"/>
</dbReference>
<feature type="domain" description="IclR-ED" evidence="6">
    <location>
        <begin position="67"/>
        <end position="291"/>
    </location>
</feature>
<feature type="region of interest" description="Disordered" evidence="4">
    <location>
        <begin position="161"/>
        <end position="207"/>
    </location>
</feature>
<name>A0A1L7CQ68_9CORY</name>
<gene>
    <name evidence="7" type="ORF">CFRA_00405</name>
</gene>
<dbReference type="InterPro" id="IPR014757">
    <property type="entry name" value="Tscrpt_reg_IclR_C"/>
</dbReference>
<dbReference type="PANTHER" id="PTHR30136">
    <property type="entry name" value="HELIX-TURN-HELIX TRANSCRIPTIONAL REGULATOR, ICLR FAMILY"/>
    <property type="match status" value="1"/>
</dbReference>
<dbReference type="Proteomes" id="UP000185434">
    <property type="component" value="Chromosome"/>
</dbReference>
<evidence type="ECO:0000259" key="6">
    <source>
        <dbReference type="PROSITE" id="PS51078"/>
    </source>
</evidence>
<feature type="compositionally biased region" description="Low complexity" evidence="4">
    <location>
        <begin position="172"/>
        <end position="192"/>
    </location>
</feature>
<evidence type="ECO:0008006" key="9">
    <source>
        <dbReference type="Google" id="ProtNLM"/>
    </source>
</evidence>
<keyword evidence="1" id="KW-0805">Transcription regulation</keyword>
<dbReference type="InterPro" id="IPR005471">
    <property type="entry name" value="Tscrpt_reg_IclR_N"/>
</dbReference>
<dbReference type="SUPFAM" id="SSF46785">
    <property type="entry name" value="Winged helix' DNA-binding domain"/>
    <property type="match status" value="1"/>
</dbReference>
<dbReference type="InterPro" id="IPR036390">
    <property type="entry name" value="WH_DNA-bd_sf"/>
</dbReference>
<evidence type="ECO:0000256" key="4">
    <source>
        <dbReference type="SAM" id="MobiDB-lite"/>
    </source>
</evidence>
<evidence type="ECO:0000256" key="3">
    <source>
        <dbReference type="ARBA" id="ARBA00023163"/>
    </source>
</evidence>